<evidence type="ECO:0000313" key="3">
    <source>
        <dbReference type="EMBL" id="HFH28576.1"/>
    </source>
</evidence>
<evidence type="ECO:0000256" key="1">
    <source>
        <dbReference type="SAM" id="Phobius"/>
    </source>
</evidence>
<keyword evidence="1" id="KW-0472">Membrane</keyword>
<reference evidence="3" key="1">
    <citation type="journal article" date="2020" name="mSystems">
        <title>Genome- and Community-Level Interaction Insights into Carbon Utilization and Element Cycling Functions of Hydrothermarchaeota in Hydrothermal Sediment.</title>
        <authorList>
            <person name="Zhou Z."/>
            <person name="Liu Y."/>
            <person name="Xu W."/>
            <person name="Pan J."/>
            <person name="Luo Z.H."/>
            <person name="Li M."/>
        </authorList>
    </citation>
    <scope>NUCLEOTIDE SEQUENCE [LARGE SCALE GENOMIC DNA]</scope>
    <source>
        <strain evidence="3">SpSt-503</strain>
    </source>
</reference>
<gene>
    <name evidence="3" type="ORF">ENS59_03570</name>
</gene>
<proteinExistence type="predicted"/>
<comment type="caution">
    <text evidence="3">The sequence shown here is derived from an EMBL/GenBank/DDBJ whole genome shotgun (WGS) entry which is preliminary data.</text>
</comment>
<dbReference type="EMBL" id="DSVL01000110">
    <property type="protein sequence ID" value="HFH28576.1"/>
    <property type="molecule type" value="Genomic_DNA"/>
</dbReference>
<organism evidence="3">
    <name type="scientific">Gracilinema caldarium</name>
    <dbReference type="NCBI Taxonomy" id="215591"/>
    <lineage>
        <taxon>Bacteria</taxon>
        <taxon>Pseudomonadati</taxon>
        <taxon>Spirochaetota</taxon>
        <taxon>Spirochaetia</taxon>
        <taxon>Spirochaetales</taxon>
        <taxon>Breznakiellaceae</taxon>
        <taxon>Gracilinema</taxon>
    </lineage>
</organism>
<evidence type="ECO:0000259" key="2">
    <source>
        <dbReference type="Pfam" id="PF12773"/>
    </source>
</evidence>
<dbReference type="Pfam" id="PF12773">
    <property type="entry name" value="DZR"/>
    <property type="match status" value="1"/>
</dbReference>
<sequence>MKGLPTGPLFLCENCGSPVPQDAKKCPTCGRFFASVRCPSCNFTGPESLFSEGCPICGYSSPAAQSSNRGSAFSDTTRLAHPQKNRGLVTPLPWWIYGLTLAVFVAVLVIALITLTD</sequence>
<name>A0A7C3E8K5_9SPIR</name>
<feature type="transmembrane region" description="Helical" evidence="1">
    <location>
        <begin position="94"/>
        <end position="115"/>
    </location>
</feature>
<protein>
    <submittedName>
        <fullName evidence="3">Zinc ribbon domain-containing protein</fullName>
    </submittedName>
</protein>
<accession>A0A7C3E8K5</accession>
<keyword evidence="1" id="KW-1133">Transmembrane helix</keyword>
<dbReference type="AlphaFoldDB" id="A0A7C3E8K5"/>
<feature type="domain" description="DZANK-type" evidence="2">
    <location>
        <begin position="12"/>
        <end position="58"/>
    </location>
</feature>
<dbReference type="InterPro" id="IPR025874">
    <property type="entry name" value="DZR"/>
</dbReference>
<keyword evidence="1" id="KW-0812">Transmembrane</keyword>